<dbReference type="Proteomes" id="UP000654075">
    <property type="component" value="Unassembled WGS sequence"/>
</dbReference>
<dbReference type="OrthoDB" id="26525at2759"/>
<organism evidence="1 2">
    <name type="scientific">Polarella glacialis</name>
    <name type="common">Dinoflagellate</name>
    <dbReference type="NCBI Taxonomy" id="89957"/>
    <lineage>
        <taxon>Eukaryota</taxon>
        <taxon>Sar</taxon>
        <taxon>Alveolata</taxon>
        <taxon>Dinophyceae</taxon>
        <taxon>Suessiales</taxon>
        <taxon>Suessiaceae</taxon>
        <taxon>Polarella</taxon>
    </lineage>
</organism>
<dbReference type="AlphaFoldDB" id="A0A813F7W9"/>
<keyword evidence="2" id="KW-1185">Reference proteome</keyword>
<proteinExistence type="predicted"/>
<evidence type="ECO:0000313" key="1">
    <source>
        <dbReference type="EMBL" id="CAE8609320.1"/>
    </source>
</evidence>
<reference evidence="1" key="1">
    <citation type="submission" date="2021-02" db="EMBL/GenBank/DDBJ databases">
        <authorList>
            <person name="Dougan E. K."/>
            <person name="Rhodes N."/>
            <person name="Thang M."/>
            <person name="Chan C."/>
        </authorList>
    </citation>
    <scope>NUCLEOTIDE SEQUENCE</scope>
</reference>
<protein>
    <submittedName>
        <fullName evidence="1">Uncharacterized protein</fullName>
    </submittedName>
</protein>
<sequence length="325" mass="36096">MRCPSRSTVVGSCARRSKRCCVWQSDAGNEDLENQKLPSPWPSPCKYPISPRTPSWRSFQASDEDDFQSCDEAEAKEPSATPLVQVRMKLPPQNKNRVSHYQWIEELLQTIVAGDSSSLCKADKGKRPPGQGCAPLFVVAGACPNSFCGMQAVLFSQVGHGVDFWFVKPLPGNNDVLDKNTLKLHTKGPYKNSPGRSKQVYAPLAHKFAQGGDSSGPMFGVDSSGRAFIEEDLGNGERTRLLIYLVWQEAWSSPIAFRKFVRGKICYQRGRLEAPGPEEQTASLFFARQYEIRDGNVFIASAGDGEPIHSLLPPDSFQEMYETHF</sequence>
<accession>A0A813F7W9</accession>
<comment type="caution">
    <text evidence="1">The sequence shown here is derived from an EMBL/GenBank/DDBJ whole genome shotgun (WGS) entry which is preliminary data.</text>
</comment>
<evidence type="ECO:0000313" key="2">
    <source>
        <dbReference type="Proteomes" id="UP000654075"/>
    </source>
</evidence>
<name>A0A813F7W9_POLGL</name>
<gene>
    <name evidence="1" type="ORF">PGLA1383_LOCUS27147</name>
</gene>
<dbReference type="EMBL" id="CAJNNV010024280">
    <property type="protein sequence ID" value="CAE8609320.1"/>
    <property type="molecule type" value="Genomic_DNA"/>
</dbReference>